<gene>
    <name evidence="1" type="ORF">RAG0_14966</name>
</gene>
<dbReference type="Proteomes" id="UP000178912">
    <property type="component" value="Unassembled WGS sequence"/>
</dbReference>
<keyword evidence="2" id="KW-1185">Reference proteome</keyword>
<evidence type="ECO:0000313" key="1">
    <source>
        <dbReference type="EMBL" id="CZT10522.1"/>
    </source>
</evidence>
<name>A0A1E1LJ29_9HELO</name>
<accession>A0A1E1LJ29</accession>
<dbReference type="EMBL" id="FJUX01000129">
    <property type="protein sequence ID" value="CZT10522.1"/>
    <property type="molecule type" value="Genomic_DNA"/>
</dbReference>
<organism evidence="1 2">
    <name type="scientific">Rhynchosporium agropyri</name>
    <dbReference type="NCBI Taxonomy" id="914238"/>
    <lineage>
        <taxon>Eukaryota</taxon>
        <taxon>Fungi</taxon>
        <taxon>Dikarya</taxon>
        <taxon>Ascomycota</taxon>
        <taxon>Pezizomycotina</taxon>
        <taxon>Leotiomycetes</taxon>
        <taxon>Helotiales</taxon>
        <taxon>Ploettnerulaceae</taxon>
        <taxon>Rhynchosporium</taxon>
    </lineage>
</organism>
<dbReference type="AlphaFoldDB" id="A0A1E1LJ29"/>
<protein>
    <submittedName>
        <fullName evidence="1">Uncharacterized protein</fullName>
    </submittedName>
</protein>
<evidence type="ECO:0000313" key="2">
    <source>
        <dbReference type="Proteomes" id="UP000178912"/>
    </source>
</evidence>
<reference evidence="2" key="1">
    <citation type="submission" date="2016-03" db="EMBL/GenBank/DDBJ databases">
        <authorList>
            <person name="Guldener U."/>
        </authorList>
    </citation>
    <scope>NUCLEOTIDE SEQUENCE [LARGE SCALE GENOMIC DNA]</scope>
    <source>
        <strain evidence="2">04CH-RAC-A.6.1</strain>
    </source>
</reference>
<sequence>MPDRRMIERKYLDVVTEAPPSFGFKEILKFQVIYTVILVLSLVHTAPRFPALPVGLPDVNDNETEA</sequence>
<proteinExistence type="predicted"/>